<dbReference type="AlphaFoldDB" id="A0A9D4KEF7"/>
<protein>
    <submittedName>
        <fullName evidence="1">Uncharacterized protein</fullName>
    </submittedName>
</protein>
<gene>
    <name evidence="1" type="ORF">DPMN_111389</name>
</gene>
<evidence type="ECO:0000313" key="1">
    <source>
        <dbReference type="EMBL" id="KAH3837984.1"/>
    </source>
</evidence>
<proteinExistence type="predicted"/>
<evidence type="ECO:0000313" key="2">
    <source>
        <dbReference type="Proteomes" id="UP000828390"/>
    </source>
</evidence>
<reference evidence="1" key="1">
    <citation type="journal article" date="2019" name="bioRxiv">
        <title>The Genome of the Zebra Mussel, Dreissena polymorpha: A Resource for Invasive Species Research.</title>
        <authorList>
            <person name="McCartney M.A."/>
            <person name="Auch B."/>
            <person name="Kono T."/>
            <person name="Mallez S."/>
            <person name="Zhang Y."/>
            <person name="Obille A."/>
            <person name="Becker A."/>
            <person name="Abrahante J.E."/>
            <person name="Garbe J."/>
            <person name="Badalamenti J.P."/>
            <person name="Herman A."/>
            <person name="Mangelson H."/>
            <person name="Liachko I."/>
            <person name="Sullivan S."/>
            <person name="Sone E.D."/>
            <person name="Koren S."/>
            <person name="Silverstein K.A.T."/>
            <person name="Beckman K.B."/>
            <person name="Gohl D.M."/>
        </authorList>
    </citation>
    <scope>NUCLEOTIDE SEQUENCE</scope>
    <source>
        <strain evidence="1">Duluth1</strain>
        <tissue evidence="1">Whole animal</tissue>
    </source>
</reference>
<dbReference type="Proteomes" id="UP000828390">
    <property type="component" value="Unassembled WGS sequence"/>
</dbReference>
<comment type="caution">
    <text evidence="1">The sequence shown here is derived from an EMBL/GenBank/DDBJ whole genome shotgun (WGS) entry which is preliminary data.</text>
</comment>
<organism evidence="1 2">
    <name type="scientific">Dreissena polymorpha</name>
    <name type="common">Zebra mussel</name>
    <name type="synonym">Mytilus polymorpha</name>
    <dbReference type="NCBI Taxonomy" id="45954"/>
    <lineage>
        <taxon>Eukaryota</taxon>
        <taxon>Metazoa</taxon>
        <taxon>Spiralia</taxon>
        <taxon>Lophotrochozoa</taxon>
        <taxon>Mollusca</taxon>
        <taxon>Bivalvia</taxon>
        <taxon>Autobranchia</taxon>
        <taxon>Heteroconchia</taxon>
        <taxon>Euheterodonta</taxon>
        <taxon>Imparidentia</taxon>
        <taxon>Neoheterodontei</taxon>
        <taxon>Myida</taxon>
        <taxon>Dreissenoidea</taxon>
        <taxon>Dreissenidae</taxon>
        <taxon>Dreissena</taxon>
    </lineage>
</organism>
<dbReference type="EMBL" id="JAIWYP010000004">
    <property type="protein sequence ID" value="KAH3837984.1"/>
    <property type="molecule type" value="Genomic_DNA"/>
</dbReference>
<name>A0A9D4KEF7_DREPO</name>
<reference evidence="1" key="2">
    <citation type="submission" date="2020-11" db="EMBL/GenBank/DDBJ databases">
        <authorList>
            <person name="McCartney M.A."/>
            <person name="Auch B."/>
            <person name="Kono T."/>
            <person name="Mallez S."/>
            <person name="Becker A."/>
            <person name="Gohl D.M."/>
            <person name="Silverstein K.A.T."/>
            <person name="Koren S."/>
            <person name="Bechman K.B."/>
            <person name="Herman A."/>
            <person name="Abrahante J.E."/>
            <person name="Garbe J."/>
        </authorList>
    </citation>
    <scope>NUCLEOTIDE SEQUENCE</scope>
    <source>
        <strain evidence="1">Duluth1</strain>
        <tissue evidence="1">Whole animal</tissue>
    </source>
</reference>
<sequence length="59" mass="6453">MVNSTTNTSEDITKNEKKLKYVVSFKYLGETLSTDGTSTSEVRIRIVLATAAIARLSSL</sequence>
<accession>A0A9D4KEF7</accession>
<keyword evidence="2" id="KW-1185">Reference proteome</keyword>